<evidence type="ECO:0000256" key="8">
    <source>
        <dbReference type="SAM" id="MobiDB-lite"/>
    </source>
</evidence>
<sequence>MSAQGSVAGQQRPARKRPLLKRFGKRKSNPMGEMTLVEHLQELRKRIVISLVVLAIGAVIGFIWYEQAPLGLRPLGEILRGPYCELPAERRASFSADGECRLLATSPFEMLTLRLKVGTLAGTVLASPVWLYQIWAFIVPGLHKNEKKYTFIFVTTAVILFVGGAVLAYYILSVGLEFLMSMGEEFQTAALTGERYYYYLLAMLLIFGVSFEIPLLVVMLNIIGILEYRVIRNKRRIIFVVILIFAAVVTPGQEVFSMIVLGVALEVLIESAFQFCRINDKRRNRNRPDWLDVDDESASALDDDTTGIGLPTPVEAAQPVSSSHLAPRTHGAPPTAPSAAPNSAPSTPPNAGFFDDVL</sequence>
<gene>
    <name evidence="7 9" type="primary">tatC</name>
    <name evidence="9" type="ORF">Cst04h_19620</name>
</gene>
<dbReference type="AlphaFoldDB" id="A0ABC9ZP54"/>
<keyword evidence="7" id="KW-0813">Transport</keyword>
<dbReference type="Proteomes" id="UP000315234">
    <property type="component" value="Unassembled WGS sequence"/>
</dbReference>
<comment type="caution">
    <text evidence="7">Lacks conserved residue(s) required for the propagation of feature annotation.</text>
</comment>
<evidence type="ECO:0000256" key="5">
    <source>
        <dbReference type="ARBA" id="ARBA00023010"/>
    </source>
</evidence>
<dbReference type="NCBIfam" id="TIGR00945">
    <property type="entry name" value="tatC"/>
    <property type="match status" value="1"/>
</dbReference>
<feature type="region of interest" description="Disordered" evidence="8">
    <location>
        <begin position="298"/>
        <end position="358"/>
    </location>
</feature>
<evidence type="ECO:0000256" key="7">
    <source>
        <dbReference type="HAMAP-Rule" id="MF_00902"/>
    </source>
</evidence>
<evidence type="ECO:0000256" key="6">
    <source>
        <dbReference type="ARBA" id="ARBA00023136"/>
    </source>
</evidence>
<comment type="subcellular location">
    <subcellularLocation>
        <location evidence="7">Cell membrane</location>
        <topology evidence="7">Multi-pass membrane protein</topology>
    </subcellularLocation>
    <subcellularLocation>
        <location evidence="1">Membrane</location>
        <topology evidence="1">Multi-pass membrane protein</topology>
    </subcellularLocation>
</comment>
<feature type="transmembrane region" description="Helical" evidence="7">
    <location>
        <begin position="117"/>
        <end position="139"/>
    </location>
</feature>
<accession>A0ABC9ZP54</accession>
<evidence type="ECO:0000313" key="9">
    <source>
        <dbReference type="EMBL" id="GEA43792.1"/>
    </source>
</evidence>
<dbReference type="GO" id="GO:0033281">
    <property type="term" value="C:TAT protein transport complex"/>
    <property type="evidence" value="ECO:0007669"/>
    <property type="project" value="UniProtKB-UniRule"/>
</dbReference>
<comment type="subunit">
    <text evidence="7">The Tat system comprises two distinct complexes: a TatABC complex, containing multiple copies of TatA, TatB and TatC subunits, and a separate TatA complex, containing only TatA subunits. Substrates initially bind to the TatABC complex, which probably triggers association of the separate TatA complex to form the active translocon.</text>
</comment>
<dbReference type="EMBL" id="BJLD01000002">
    <property type="protein sequence ID" value="GEA43792.1"/>
    <property type="molecule type" value="Genomic_DNA"/>
</dbReference>
<dbReference type="InterPro" id="IPR002033">
    <property type="entry name" value="TatC"/>
</dbReference>
<dbReference type="RefSeq" id="WP_005531498.1">
    <property type="nucleotide sequence ID" value="NZ_BJLD01000002.1"/>
</dbReference>
<evidence type="ECO:0000256" key="1">
    <source>
        <dbReference type="ARBA" id="ARBA00004141"/>
    </source>
</evidence>
<evidence type="ECO:0000313" key="10">
    <source>
        <dbReference type="Proteomes" id="UP000315234"/>
    </source>
</evidence>
<dbReference type="PANTHER" id="PTHR30371:SF0">
    <property type="entry name" value="SEC-INDEPENDENT PROTEIN TRANSLOCASE PROTEIN TATC, CHLOROPLASTIC-RELATED"/>
    <property type="match status" value="1"/>
</dbReference>
<protein>
    <recommendedName>
        <fullName evidence="7">Sec-independent protein translocase protein TatC</fullName>
    </recommendedName>
</protein>
<feature type="compositionally biased region" description="Low complexity" evidence="8">
    <location>
        <begin position="337"/>
        <end position="351"/>
    </location>
</feature>
<dbReference type="HAMAP" id="MF_00902">
    <property type="entry name" value="TatC"/>
    <property type="match status" value="1"/>
</dbReference>
<dbReference type="PANTHER" id="PTHR30371">
    <property type="entry name" value="SEC-INDEPENDENT PROTEIN TRANSLOCASE PROTEIN TATC"/>
    <property type="match status" value="1"/>
</dbReference>
<dbReference type="PRINTS" id="PR01840">
    <property type="entry name" value="TATCFAMILY"/>
</dbReference>
<keyword evidence="7" id="KW-1003">Cell membrane</keyword>
<keyword evidence="3 7" id="KW-0653">Protein transport</keyword>
<keyword evidence="5 7" id="KW-0811">Translocation</keyword>
<dbReference type="GeneID" id="72410438"/>
<keyword evidence="2 7" id="KW-0812">Transmembrane</keyword>
<name>A0ABC9ZP54_CORST</name>
<dbReference type="GO" id="GO:0008320">
    <property type="term" value="F:protein transmembrane transporter activity"/>
    <property type="evidence" value="ECO:0007669"/>
    <property type="project" value="UniProtKB-UniRule"/>
</dbReference>
<dbReference type="GO" id="GO:0043953">
    <property type="term" value="P:protein transport by the Tat complex"/>
    <property type="evidence" value="ECO:0007669"/>
    <property type="project" value="UniProtKB-UniRule"/>
</dbReference>
<reference evidence="9 10" key="1">
    <citation type="submission" date="2019-06" db="EMBL/GenBank/DDBJ databases">
        <title>Draft genome sequence of Corynebacterium striatum NBRC 15291.</title>
        <authorList>
            <person name="Miura T."/>
            <person name="Furukawa M."/>
            <person name="Shimamura M."/>
            <person name="Ohyama Y."/>
            <person name="Yamazoe A."/>
            <person name="Kawasaki H."/>
        </authorList>
    </citation>
    <scope>NUCLEOTIDE SEQUENCE [LARGE SCALE GENOMIC DNA]</scope>
    <source>
        <strain evidence="9 10">NBRC 15291</strain>
    </source>
</reference>
<dbReference type="Pfam" id="PF00902">
    <property type="entry name" value="TatC"/>
    <property type="match status" value="1"/>
</dbReference>
<feature type="transmembrane region" description="Helical" evidence="7">
    <location>
        <begin position="47"/>
        <end position="65"/>
    </location>
</feature>
<evidence type="ECO:0000256" key="4">
    <source>
        <dbReference type="ARBA" id="ARBA00022989"/>
    </source>
</evidence>
<keyword evidence="6 7" id="KW-0472">Membrane</keyword>
<organism evidence="9 10">
    <name type="scientific">Corynebacterium striatum</name>
    <dbReference type="NCBI Taxonomy" id="43770"/>
    <lineage>
        <taxon>Bacteria</taxon>
        <taxon>Bacillati</taxon>
        <taxon>Actinomycetota</taxon>
        <taxon>Actinomycetes</taxon>
        <taxon>Mycobacteriales</taxon>
        <taxon>Corynebacteriaceae</taxon>
        <taxon>Corynebacterium</taxon>
    </lineage>
</organism>
<feature type="transmembrane region" description="Helical" evidence="7">
    <location>
        <begin position="196"/>
        <end position="225"/>
    </location>
</feature>
<feature type="transmembrane region" description="Helical" evidence="7">
    <location>
        <begin position="151"/>
        <end position="172"/>
    </location>
</feature>
<comment type="similarity">
    <text evidence="7">Belongs to the TatC family.</text>
</comment>
<evidence type="ECO:0000256" key="2">
    <source>
        <dbReference type="ARBA" id="ARBA00022692"/>
    </source>
</evidence>
<keyword evidence="4 7" id="KW-1133">Transmembrane helix</keyword>
<comment type="function">
    <text evidence="7">Part of the twin-arginine translocation (Tat) system that transports large folded proteins containing a characteristic twin-arginine motif in their signal peptide across membranes. Together with TatB, TatC is part of a receptor directly interacting with Tat signal peptides.</text>
</comment>
<feature type="transmembrane region" description="Helical" evidence="7">
    <location>
        <begin position="237"/>
        <end position="253"/>
    </location>
</feature>
<comment type="caution">
    <text evidence="9">The sequence shown here is derived from an EMBL/GenBank/DDBJ whole genome shotgun (WGS) entry which is preliminary data.</text>
</comment>
<proteinExistence type="inferred from homology"/>
<evidence type="ECO:0000256" key="3">
    <source>
        <dbReference type="ARBA" id="ARBA00022927"/>
    </source>
</evidence>